<sequence length="265" mass="30409">MDVQIIAVDMDGTFLNDRKDYNRDRFLNQYAQMKRKGIRFVVASGNQYYQLRSFFPEIEQEIAFVADNGAYIIDGKEEVFTGRMSDETIAKTLELLKHYPSSNIAICGKQSAYMRHDESDDYYNYSKQYYHRLQRVKNLTSIEDQLFKFALRFPLEELDQALANLKLELAEEATAVSCGHGDVDIIVTGIHKAHGIQLLQQRWQIADNKTAAFGDSDNDVEMLSHVNYSYAMQHANEHVKRTAKYQIGSNNAEAVLDAIDLLLDK</sequence>
<dbReference type="SFLD" id="SFLDS00003">
    <property type="entry name" value="Haloacid_Dehalogenase"/>
    <property type="match status" value="1"/>
</dbReference>
<dbReference type="RefSeq" id="WP_078499568.1">
    <property type="nucleotide sequence ID" value="NZ_MSZX01000005.1"/>
</dbReference>
<evidence type="ECO:0000313" key="2">
    <source>
        <dbReference type="Proteomes" id="UP000190188"/>
    </source>
</evidence>
<dbReference type="Gene3D" id="3.40.50.1000">
    <property type="entry name" value="HAD superfamily/HAD-like"/>
    <property type="match status" value="1"/>
</dbReference>
<keyword evidence="2" id="KW-1185">Reference proteome</keyword>
<dbReference type="NCBIfam" id="TIGR01484">
    <property type="entry name" value="HAD-SF-IIB"/>
    <property type="match status" value="1"/>
</dbReference>
<dbReference type="InterPro" id="IPR000150">
    <property type="entry name" value="Cof"/>
</dbReference>
<proteinExistence type="predicted"/>
<dbReference type="EMBL" id="MSZX01000005">
    <property type="protein sequence ID" value="OPA77827.1"/>
    <property type="molecule type" value="Genomic_DNA"/>
</dbReference>
<dbReference type="InterPro" id="IPR006379">
    <property type="entry name" value="HAD-SF_hydro_IIB"/>
</dbReference>
<dbReference type="AlphaFoldDB" id="A0A1T2XD38"/>
<gene>
    <name evidence="1" type="ORF">BVG16_15500</name>
</gene>
<name>A0A1T2XD38_9BACL</name>
<dbReference type="InterPro" id="IPR023214">
    <property type="entry name" value="HAD_sf"/>
</dbReference>
<dbReference type="SFLD" id="SFLDG01140">
    <property type="entry name" value="C2.B:_Phosphomannomutase_and_P"/>
    <property type="match status" value="1"/>
</dbReference>
<dbReference type="Gene3D" id="3.30.1240.10">
    <property type="match status" value="1"/>
</dbReference>
<dbReference type="PANTHER" id="PTHR10000:SF53">
    <property type="entry name" value="5-AMINO-6-(5-PHOSPHO-D-RIBITYLAMINO)URACIL PHOSPHATASE YBJI-RELATED"/>
    <property type="match status" value="1"/>
</dbReference>
<organism evidence="1 2">
    <name type="scientific">Paenibacillus selenitireducens</name>
    <dbReference type="NCBI Taxonomy" id="1324314"/>
    <lineage>
        <taxon>Bacteria</taxon>
        <taxon>Bacillati</taxon>
        <taxon>Bacillota</taxon>
        <taxon>Bacilli</taxon>
        <taxon>Bacillales</taxon>
        <taxon>Paenibacillaceae</taxon>
        <taxon>Paenibacillus</taxon>
    </lineage>
</organism>
<dbReference type="STRING" id="1324314.BVG16_15500"/>
<dbReference type="Pfam" id="PF08282">
    <property type="entry name" value="Hydrolase_3"/>
    <property type="match status" value="1"/>
</dbReference>
<dbReference type="Proteomes" id="UP000190188">
    <property type="component" value="Unassembled WGS sequence"/>
</dbReference>
<evidence type="ECO:0000313" key="1">
    <source>
        <dbReference type="EMBL" id="OPA77827.1"/>
    </source>
</evidence>
<dbReference type="InterPro" id="IPR036412">
    <property type="entry name" value="HAD-like_sf"/>
</dbReference>
<dbReference type="GO" id="GO:0000287">
    <property type="term" value="F:magnesium ion binding"/>
    <property type="evidence" value="ECO:0007669"/>
    <property type="project" value="TreeGrafter"/>
</dbReference>
<reference evidence="1 2" key="1">
    <citation type="submission" date="2017-01" db="EMBL/GenBank/DDBJ databases">
        <title>Genome analysis of Paenibacillus selenitrireducens ES3-24.</title>
        <authorList>
            <person name="Xu D."/>
            <person name="Yao R."/>
            <person name="Zheng S."/>
        </authorList>
    </citation>
    <scope>NUCLEOTIDE SEQUENCE [LARGE SCALE GENOMIC DNA]</scope>
    <source>
        <strain evidence="1 2">ES3-24</strain>
    </source>
</reference>
<dbReference type="PROSITE" id="PS01229">
    <property type="entry name" value="COF_2"/>
    <property type="match status" value="1"/>
</dbReference>
<dbReference type="OrthoDB" id="9814970at2"/>
<dbReference type="PANTHER" id="PTHR10000">
    <property type="entry name" value="PHOSPHOSERINE PHOSPHATASE"/>
    <property type="match status" value="1"/>
</dbReference>
<comment type="caution">
    <text evidence="1">The sequence shown here is derived from an EMBL/GenBank/DDBJ whole genome shotgun (WGS) entry which is preliminary data.</text>
</comment>
<dbReference type="GO" id="GO:0016791">
    <property type="term" value="F:phosphatase activity"/>
    <property type="evidence" value="ECO:0007669"/>
    <property type="project" value="TreeGrafter"/>
</dbReference>
<dbReference type="NCBIfam" id="TIGR00099">
    <property type="entry name" value="Cof-subfamily"/>
    <property type="match status" value="1"/>
</dbReference>
<dbReference type="CDD" id="cd07518">
    <property type="entry name" value="HAD_YbiV-Like"/>
    <property type="match status" value="1"/>
</dbReference>
<dbReference type="SUPFAM" id="SSF56784">
    <property type="entry name" value="HAD-like"/>
    <property type="match status" value="1"/>
</dbReference>
<dbReference type="GO" id="GO:0005829">
    <property type="term" value="C:cytosol"/>
    <property type="evidence" value="ECO:0007669"/>
    <property type="project" value="TreeGrafter"/>
</dbReference>
<dbReference type="SFLD" id="SFLDG01144">
    <property type="entry name" value="C2.B.4:_PGP_Like"/>
    <property type="match status" value="1"/>
</dbReference>
<protein>
    <submittedName>
        <fullName evidence="1">Sugar-phosphatase</fullName>
    </submittedName>
</protein>
<accession>A0A1T2XD38</accession>